<evidence type="ECO:0000256" key="2">
    <source>
        <dbReference type="ARBA" id="ARBA00010401"/>
    </source>
</evidence>
<dbReference type="InterPro" id="IPR002618">
    <property type="entry name" value="UDPGP_fam"/>
</dbReference>
<dbReference type="InterPro" id="IPR039741">
    <property type="entry name" value="UDP-sugar_pyrophosphorylase"/>
</dbReference>
<evidence type="ECO:0000256" key="4">
    <source>
        <dbReference type="ARBA" id="ARBA00022679"/>
    </source>
</evidence>
<dbReference type="Pfam" id="PF01704">
    <property type="entry name" value="UDPGP"/>
    <property type="match status" value="1"/>
</dbReference>
<reference evidence="7 8" key="1">
    <citation type="submission" date="2019-03" db="EMBL/GenBank/DDBJ databases">
        <title>Single cell metagenomics reveals metabolic interactions within the superorganism composed of flagellate Streblomastix strix and complex community of Bacteroidetes bacteria on its surface.</title>
        <authorList>
            <person name="Treitli S.C."/>
            <person name="Kolisko M."/>
            <person name="Husnik F."/>
            <person name="Keeling P."/>
            <person name="Hampl V."/>
        </authorList>
    </citation>
    <scope>NUCLEOTIDE SEQUENCE [LARGE SCALE GENOMIC DNA]</scope>
    <source>
        <strain evidence="7">ST1C</strain>
    </source>
</reference>
<dbReference type="GO" id="GO:0006048">
    <property type="term" value="P:UDP-N-acetylglucosamine biosynthetic process"/>
    <property type="evidence" value="ECO:0007669"/>
    <property type="project" value="TreeGrafter"/>
</dbReference>
<dbReference type="Proteomes" id="UP000324800">
    <property type="component" value="Unassembled WGS sequence"/>
</dbReference>
<proteinExistence type="inferred from homology"/>
<comment type="caution">
    <text evidence="7">The sequence shown here is derived from an EMBL/GenBank/DDBJ whole genome shotgun (WGS) entry which is preliminary data.</text>
</comment>
<dbReference type="OrthoDB" id="532420at2759"/>
<dbReference type="InterPro" id="IPR029044">
    <property type="entry name" value="Nucleotide-diphossugar_trans"/>
</dbReference>
<comment type="catalytic activity">
    <reaction evidence="6">
        <text>N-acetyl-alpha-D-glucosamine 1-phosphate + UTP + H(+) = UDP-N-acetyl-alpha-D-glucosamine + diphosphate</text>
        <dbReference type="Rhea" id="RHEA:13509"/>
        <dbReference type="ChEBI" id="CHEBI:15378"/>
        <dbReference type="ChEBI" id="CHEBI:33019"/>
        <dbReference type="ChEBI" id="CHEBI:46398"/>
        <dbReference type="ChEBI" id="CHEBI:57705"/>
        <dbReference type="ChEBI" id="CHEBI:57776"/>
        <dbReference type="EC" id="2.7.7.23"/>
    </reaction>
</comment>
<dbReference type="PANTHER" id="PTHR11952:SF2">
    <property type="entry name" value="LD24639P"/>
    <property type="match status" value="1"/>
</dbReference>
<keyword evidence="5" id="KW-0548">Nucleotidyltransferase</keyword>
<dbReference type="GO" id="GO:0003977">
    <property type="term" value="F:UDP-N-acetylglucosamine diphosphorylase activity"/>
    <property type="evidence" value="ECO:0007669"/>
    <property type="project" value="UniProtKB-EC"/>
</dbReference>
<evidence type="ECO:0000256" key="3">
    <source>
        <dbReference type="ARBA" id="ARBA00012457"/>
    </source>
</evidence>
<dbReference type="EMBL" id="SNRW01006645">
    <property type="protein sequence ID" value="KAA6382686.1"/>
    <property type="molecule type" value="Genomic_DNA"/>
</dbReference>
<keyword evidence="4" id="KW-0808">Transferase</keyword>
<dbReference type="SUPFAM" id="SSF53448">
    <property type="entry name" value="Nucleotide-diphospho-sugar transferases"/>
    <property type="match status" value="1"/>
</dbReference>
<comment type="pathway">
    <text evidence="1">Nucleotide-sugar biosynthesis; UDP-N-acetyl-alpha-D-glucosamine biosynthesis; UDP-N-acetyl-alpha-D-glucosamine from N-acetyl-alpha-D-glucosamine 1-phosphate: step 1/1.</text>
</comment>
<dbReference type="AlphaFoldDB" id="A0A5J4VJR2"/>
<evidence type="ECO:0000313" key="8">
    <source>
        <dbReference type="Proteomes" id="UP000324800"/>
    </source>
</evidence>
<dbReference type="PANTHER" id="PTHR11952">
    <property type="entry name" value="UDP- GLUCOSE PYROPHOSPHORYLASE"/>
    <property type="match status" value="1"/>
</dbReference>
<comment type="similarity">
    <text evidence="2">Belongs to the UDPGP type 1 family.</text>
</comment>
<organism evidence="7 8">
    <name type="scientific">Streblomastix strix</name>
    <dbReference type="NCBI Taxonomy" id="222440"/>
    <lineage>
        <taxon>Eukaryota</taxon>
        <taxon>Metamonada</taxon>
        <taxon>Preaxostyla</taxon>
        <taxon>Oxymonadida</taxon>
        <taxon>Streblomastigidae</taxon>
        <taxon>Streblomastix</taxon>
    </lineage>
</organism>
<evidence type="ECO:0000313" key="7">
    <source>
        <dbReference type="EMBL" id="KAA6382686.1"/>
    </source>
</evidence>
<evidence type="ECO:0000256" key="6">
    <source>
        <dbReference type="ARBA" id="ARBA00048493"/>
    </source>
</evidence>
<dbReference type="Gene3D" id="3.90.550.10">
    <property type="entry name" value="Spore Coat Polysaccharide Biosynthesis Protein SpsA, Chain A"/>
    <property type="match status" value="1"/>
</dbReference>
<evidence type="ECO:0000256" key="5">
    <source>
        <dbReference type="ARBA" id="ARBA00022695"/>
    </source>
</evidence>
<protein>
    <recommendedName>
        <fullName evidence="3">UDP-N-acetylglucosamine diphosphorylase</fullName>
        <ecNumber evidence="3">2.7.7.23</ecNumber>
    </recommendedName>
</protein>
<accession>A0A5J4VJR2</accession>
<dbReference type="EC" id="2.7.7.23" evidence="3"/>
<name>A0A5J4VJR2_9EUKA</name>
<gene>
    <name evidence="7" type="ORF">EZS28_021788</name>
</gene>
<sequence length="461" mass="51706">MLELLDELGLPESTTQQQLVNKLEALRVGATLERRVKIEPIQGQDLVVIKEQPNEKIKLWSHLGLELIANRKVGVVLLAGGLSVRLGFNSPKGCFTNPLIRLYLMTSTLNDIKTRSYFQSNNYFGLKQDEEQLIFFVQKSIAVVNYDGSLAIGNGDVLQKDKISQSQSSDQILQSSSHTIMLPNGNGGTYHALSESGILEKMDQARLEWVHFVGVDNILVRPADPIFLGACASSKPEIGTKVVPKLYPTENVGVFCFKSKSSSQSQGDNTVEYGITEYMEMTEEEKHRTVAATPKLGMDIKEQLSERLAFSSANIVSHLFQLPFLRRCCYRHKEIPYHIAKKESSYSYENIQVPGQTYKLEKFIFDTFCWTNHVATVEVDREEEFAPVKNKTGVDSPDTALSILGSMWQRWITCAGGEVIDSNEKDIKQQIVEISPLISLFGEGLENFVMGKRIIRGSQIK</sequence>
<evidence type="ECO:0000256" key="1">
    <source>
        <dbReference type="ARBA" id="ARBA00005208"/>
    </source>
</evidence>